<evidence type="ECO:0000313" key="2">
    <source>
        <dbReference type="EMBL" id="WDH76553.1"/>
    </source>
</evidence>
<dbReference type="PANTHER" id="PTHR33744:SF15">
    <property type="entry name" value="CARBOHYDRATE DIACID REGULATOR"/>
    <property type="match status" value="1"/>
</dbReference>
<gene>
    <name evidence="2" type="ORF">PTI97_03330</name>
</gene>
<dbReference type="RefSeq" id="WP_274357217.1">
    <property type="nucleotide sequence ID" value="NZ_CP118099.1"/>
</dbReference>
<protein>
    <submittedName>
        <fullName evidence="2">Helix-turn-helix domain-containing protein</fullName>
    </submittedName>
</protein>
<dbReference type="SUPFAM" id="SSF46689">
    <property type="entry name" value="Homeodomain-like"/>
    <property type="match status" value="1"/>
</dbReference>
<dbReference type="InterPro" id="IPR025736">
    <property type="entry name" value="PucR_C-HTH_dom"/>
</dbReference>
<evidence type="ECO:0000259" key="1">
    <source>
        <dbReference type="Pfam" id="PF13556"/>
    </source>
</evidence>
<organism evidence="2 3">
    <name type="scientific">Exiguobacterium marinum</name>
    <dbReference type="NCBI Taxonomy" id="273528"/>
    <lineage>
        <taxon>Bacteria</taxon>
        <taxon>Bacillati</taxon>
        <taxon>Bacillota</taxon>
        <taxon>Bacilli</taxon>
        <taxon>Bacillales</taxon>
        <taxon>Bacillales Family XII. Incertae Sedis</taxon>
        <taxon>Exiguobacterium</taxon>
    </lineage>
</organism>
<evidence type="ECO:0000313" key="3">
    <source>
        <dbReference type="Proteomes" id="UP001213680"/>
    </source>
</evidence>
<accession>A0ABY7X098</accession>
<dbReference type="Proteomes" id="UP001213680">
    <property type="component" value="Chromosome"/>
</dbReference>
<proteinExistence type="predicted"/>
<reference evidence="2 3" key="1">
    <citation type="submission" date="2023-02" db="EMBL/GenBank/DDBJ databases">
        <title>A bacterium isolated from plastisphere.</title>
        <authorList>
            <person name="Sun Y."/>
        </authorList>
    </citation>
    <scope>NUCLEOTIDE SEQUENCE [LARGE SCALE GENOMIC DNA]</scope>
    <source>
        <strain evidence="3">a-1</strain>
    </source>
</reference>
<dbReference type="Gene3D" id="1.10.10.2840">
    <property type="entry name" value="PucR C-terminal helix-turn-helix domain"/>
    <property type="match status" value="1"/>
</dbReference>
<name>A0ABY7X098_9BACL</name>
<dbReference type="EMBL" id="CP118099">
    <property type="protein sequence ID" value="WDH76553.1"/>
    <property type="molecule type" value="Genomic_DNA"/>
</dbReference>
<dbReference type="InterPro" id="IPR042070">
    <property type="entry name" value="PucR_C-HTH_sf"/>
</dbReference>
<feature type="domain" description="PucR C-terminal helix-turn-helix" evidence="1">
    <location>
        <begin position="222"/>
        <end position="277"/>
    </location>
</feature>
<sequence>MIVLNTFDRIKSIFPAAVHRSEDASGDLDWFETQNGTVFGLPTFELTEREQQLLRMWATPILQSDPHQRKWQERLQDDTFRFEQPFRLITLSLQETEEESLDSFISIVHDFMPHAEMIVMTQKHLELIEQDTFADLQEFEDVLRAIASDCFIEAYAVYSERPQGNLAHVYRQHQLLIPYARLSTKTYPASQLLYHYLLQEQDSKERIRRIAPLLEPLDLSTIELLESLFSHSLNVSHTAKALFMHRNTLNYRLDRLFETTGYDARKFYDASLLQLMVTLHKSD</sequence>
<keyword evidence="3" id="KW-1185">Reference proteome</keyword>
<dbReference type="InterPro" id="IPR009057">
    <property type="entry name" value="Homeodomain-like_sf"/>
</dbReference>
<dbReference type="PANTHER" id="PTHR33744">
    <property type="entry name" value="CARBOHYDRATE DIACID REGULATOR"/>
    <property type="match status" value="1"/>
</dbReference>
<dbReference type="InterPro" id="IPR051448">
    <property type="entry name" value="CdaR-like_regulators"/>
</dbReference>
<dbReference type="Pfam" id="PF13556">
    <property type="entry name" value="HTH_30"/>
    <property type="match status" value="1"/>
</dbReference>